<dbReference type="GO" id="GO:0032039">
    <property type="term" value="C:integrator complex"/>
    <property type="evidence" value="ECO:0007669"/>
    <property type="project" value="InterPro"/>
</dbReference>
<name>A0A8H7EU56_9FUNG</name>
<dbReference type="InterPro" id="IPR056516">
    <property type="entry name" value="INTS7_N"/>
</dbReference>
<dbReference type="Proteomes" id="UP000605846">
    <property type="component" value="Unassembled WGS sequence"/>
</dbReference>
<dbReference type="Pfam" id="PF24436">
    <property type="entry name" value="INTS7_N"/>
    <property type="match status" value="1"/>
</dbReference>
<comment type="caution">
    <text evidence="3">The sequence shown here is derived from an EMBL/GenBank/DDBJ whole genome shotgun (WGS) entry which is preliminary data.</text>
</comment>
<dbReference type="EMBL" id="JABAYA010000003">
    <property type="protein sequence ID" value="KAF7732291.1"/>
    <property type="molecule type" value="Genomic_DNA"/>
</dbReference>
<accession>A0A8H7EU56</accession>
<dbReference type="SUPFAM" id="SSF48371">
    <property type="entry name" value="ARM repeat"/>
    <property type="match status" value="1"/>
</dbReference>
<dbReference type="GO" id="GO:0034472">
    <property type="term" value="P:snRNA 3'-end processing"/>
    <property type="evidence" value="ECO:0007669"/>
    <property type="project" value="TreeGrafter"/>
</dbReference>
<reference evidence="3" key="1">
    <citation type="submission" date="2020-01" db="EMBL/GenBank/DDBJ databases">
        <title>Genome Sequencing of Three Apophysomyces-Like Fungal Strains Confirms a Novel Fungal Genus in the Mucoromycota with divergent Burkholderia-like Endosymbiotic Bacteria.</title>
        <authorList>
            <person name="Stajich J.E."/>
            <person name="Macias A.M."/>
            <person name="Carter-House D."/>
            <person name="Lovett B."/>
            <person name="Kasson L.R."/>
            <person name="Berry K."/>
            <person name="Grigoriev I."/>
            <person name="Chang Y."/>
            <person name="Spatafora J."/>
            <person name="Kasson M.T."/>
        </authorList>
    </citation>
    <scope>NUCLEOTIDE SEQUENCE</scope>
    <source>
        <strain evidence="3">NRRL A-21654</strain>
    </source>
</reference>
<dbReference type="InterPro" id="IPR016024">
    <property type="entry name" value="ARM-type_fold"/>
</dbReference>
<dbReference type="PANTHER" id="PTHR13322">
    <property type="entry name" value="C1ORF73 PROTEIN"/>
    <property type="match status" value="1"/>
</dbReference>
<sequence>MAEVKNEQQDGHKILVELEAKFNAKPRCAVQGNGTQIHVLATFADFLEQYPFPVVINAGILKLADWFRKSNNVIKCHVYKVFKQASELHLAKVINIEETVRRIMPVLESNDPCARAITLRVLGYDPINPFCLWSCSILERLELATEREELEAAIWAGDQICSRSARFPSVIFSKIVTKLKDTDTTIDIKLRLVKIFRHMHRDIAMAREAKETCLELLKQEHNCEPLVIVVLRTLTLLLSEALIDRNQQIDLLLSYIMNDRRERVQYSAFQDLILLGKNDLMFDRLHMTSLLHAVTTMSASTRLEQRALKCAHVLIWSHPRLITHLLYDRTSSDGEAFISSLKVCEEKLVRSIHSQGYTLVVACAQLLCSVVRIALIRKETADEMDVDQTLASDVFSLGNRVIDYIRLAEDNLYITVPPRRQDIWTLRELLKVKSRICRLMSDEVRGDMFLEGYKLLATVNNELLDDYTSILVSYLSSIYSQSLSSVDRFFDLLTNALQSRRERPKFFVNIVRLFLQTAKLSLTEREEVSDRLMLLLKEYGGWNEPRQLFTVNAWELYCLGKVAARYGWLKLLLQPAG</sequence>
<feature type="domain" description="Integrator complex subunit 7 N-terminal" evidence="2">
    <location>
        <begin position="34"/>
        <end position="567"/>
    </location>
</feature>
<keyword evidence="4" id="KW-1185">Reference proteome</keyword>
<organism evidence="3 4">
    <name type="scientific">Apophysomyces ossiformis</name>
    <dbReference type="NCBI Taxonomy" id="679940"/>
    <lineage>
        <taxon>Eukaryota</taxon>
        <taxon>Fungi</taxon>
        <taxon>Fungi incertae sedis</taxon>
        <taxon>Mucoromycota</taxon>
        <taxon>Mucoromycotina</taxon>
        <taxon>Mucoromycetes</taxon>
        <taxon>Mucorales</taxon>
        <taxon>Mucorineae</taxon>
        <taxon>Mucoraceae</taxon>
        <taxon>Apophysomyces</taxon>
    </lineage>
</organism>
<protein>
    <submittedName>
        <fullName evidence="3">Integrator complex subunit 7</fullName>
    </submittedName>
</protein>
<comment type="similarity">
    <text evidence="1">Belongs to the Integrator subunit 7 family.</text>
</comment>
<evidence type="ECO:0000256" key="1">
    <source>
        <dbReference type="ARBA" id="ARBA00008565"/>
    </source>
</evidence>
<dbReference type="InterPro" id="IPR033060">
    <property type="entry name" value="INTS7"/>
</dbReference>
<evidence type="ECO:0000313" key="3">
    <source>
        <dbReference type="EMBL" id="KAF7732291.1"/>
    </source>
</evidence>
<gene>
    <name evidence="3" type="primary">INTS7</name>
    <name evidence="3" type="ORF">EC973_005187</name>
</gene>
<evidence type="ECO:0000259" key="2">
    <source>
        <dbReference type="Pfam" id="PF24436"/>
    </source>
</evidence>
<dbReference type="OrthoDB" id="275783at2759"/>
<dbReference type="AlphaFoldDB" id="A0A8H7EU56"/>
<proteinExistence type="inferred from homology"/>
<evidence type="ECO:0000313" key="4">
    <source>
        <dbReference type="Proteomes" id="UP000605846"/>
    </source>
</evidence>
<dbReference type="PANTHER" id="PTHR13322:SF2">
    <property type="entry name" value="INTEGRATOR COMPLEX SUBUNIT 7"/>
    <property type="match status" value="1"/>
</dbReference>